<dbReference type="InterPro" id="IPR001382">
    <property type="entry name" value="Glyco_hydro_47"/>
</dbReference>
<proteinExistence type="inferred from homology"/>
<evidence type="ECO:0000256" key="2">
    <source>
        <dbReference type="ARBA" id="ARBA00004922"/>
    </source>
</evidence>
<evidence type="ECO:0000256" key="1">
    <source>
        <dbReference type="ARBA" id="ARBA00001913"/>
    </source>
</evidence>
<evidence type="ECO:0000256" key="4">
    <source>
        <dbReference type="ARBA" id="ARBA00022723"/>
    </source>
</evidence>
<reference evidence="17" key="1">
    <citation type="journal article" date="2014" name="Proc. Natl. Acad. Sci. U.S.A.">
        <title>Extensive sampling of basidiomycete genomes demonstrates inadequacy of the white-rot/brown-rot paradigm for wood decay fungi.</title>
        <authorList>
            <person name="Riley R."/>
            <person name="Salamov A.A."/>
            <person name="Brown D.W."/>
            <person name="Nagy L.G."/>
            <person name="Floudas D."/>
            <person name="Held B.W."/>
            <person name="Levasseur A."/>
            <person name="Lombard V."/>
            <person name="Morin E."/>
            <person name="Otillar R."/>
            <person name="Lindquist E.A."/>
            <person name="Sun H."/>
            <person name="LaButti K.M."/>
            <person name="Schmutz J."/>
            <person name="Jabbour D."/>
            <person name="Luo H."/>
            <person name="Baker S.E."/>
            <person name="Pisabarro A.G."/>
            <person name="Walton J.D."/>
            <person name="Blanchette R.A."/>
            <person name="Henrissat B."/>
            <person name="Martin F."/>
            <person name="Cullen D."/>
            <person name="Hibbett D.S."/>
            <person name="Grigoriev I.V."/>
        </authorList>
    </citation>
    <scope>NUCLEOTIDE SEQUENCE [LARGE SCALE GENOMIC DNA]</scope>
    <source>
        <strain evidence="17">CBS 339.88</strain>
    </source>
</reference>
<evidence type="ECO:0000256" key="5">
    <source>
        <dbReference type="ARBA" id="ARBA00022801"/>
    </source>
</evidence>
<sequence length="596" mass="67565">MNDARARKKGKKETPKKTLARDVSKPGRGSATAGGTSSPFSTTLIWLPVLLAAGVYLYLNPSILIDFLNEWIGFSEHYDGAPEAYQPTLTYLPPDVEKRDAVVEAFRHSWHAYEKNAMGDDEYHPISQKGSNLTKAGGIGYMVVDVLDSLQIMGLKDEYSRARDWVAEKLSFERDDNFSTFETTIRVFGGLLSAYHLSDHDPIYLQKATELADRMLPAFDTPSGLPLPVINLAERQGYHTKDFPGLSSIAEVATLQLEFRYLSQLTGREEYWRAVEKVMEVVKRARLPHGLASIFIRIEDGQFDTSVIRLGSRGDSFYEYLLKQYLQTNNTEKVYRDMYEDAMDAVHAYLLQQSMGNKMTYTSELVPEDDANGDLTWRLTPKQDHLVCFFGGSLMLGATRTGALVQPVSIPPRPDELSEKGMRDWKTGVELVKTCMHTHDTATGLSPEIVYFRVQSDGMDGYPNAPPDWYIKGAAVGEFPPYDARYMLRPETVESLFLAYRLTGDQRYRDHGWRIFQAIEKHCRVEGNGGYATIVNVDENPARQEDKMETFFLSETLKYLYLLFESSDVIPLDEHVFNTEAHPFPIFKPTIRTGFS</sequence>
<dbReference type="HOGENOM" id="CLU_003818_3_0_1"/>
<evidence type="ECO:0000256" key="14">
    <source>
        <dbReference type="SAM" id="MobiDB-lite"/>
    </source>
</evidence>
<feature type="binding site" evidence="11">
    <location>
        <position position="579"/>
    </location>
    <ligand>
        <name>Ca(2+)</name>
        <dbReference type="ChEBI" id="CHEBI:29108"/>
    </ligand>
</feature>
<dbReference type="Pfam" id="PF01532">
    <property type="entry name" value="Glyco_hydro_47"/>
    <property type="match status" value="1"/>
</dbReference>
<evidence type="ECO:0000256" key="8">
    <source>
        <dbReference type="ARBA" id="ARBA00047669"/>
    </source>
</evidence>
<protein>
    <recommendedName>
        <fullName evidence="13">alpha-1,2-Mannosidase</fullName>
        <ecNumber evidence="13">3.2.1.-</ecNumber>
    </recommendedName>
</protein>
<dbReference type="GO" id="GO:0005509">
    <property type="term" value="F:calcium ion binding"/>
    <property type="evidence" value="ECO:0007669"/>
    <property type="project" value="InterPro"/>
</dbReference>
<feature type="transmembrane region" description="Helical" evidence="15">
    <location>
        <begin position="40"/>
        <end position="59"/>
    </location>
</feature>
<evidence type="ECO:0000256" key="11">
    <source>
        <dbReference type="PIRSR" id="PIRSR601382-2"/>
    </source>
</evidence>
<dbReference type="GO" id="GO:0005783">
    <property type="term" value="C:endoplasmic reticulum"/>
    <property type="evidence" value="ECO:0007669"/>
    <property type="project" value="TreeGrafter"/>
</dbReference>
<feature type="compositionally biased region" description="Basic residues" evidence="14">
    <location>
        <begin position="1"/>
        <end position="11"/>
    </location>
</feature>
<dbReference type="GO" id="GO:0005975">
    <property type="term" value="P:carbohydrate metabolic process"/>
    <property type="evidence" value="ECO:0007669"/>
    <property type="project" value="InterPro"/>
</dbReference>
<evidence type="ECO:0000256" key="10">
    <source>
        <dbReference type="PIRSR" id="PIRSR601382-1"/>
    </source>
</evidence>
<evidence type="ECO:0000256" key="6">
    <source>
        <dbReference type="ARBA" id="ARBA00022837"/>
    </source>
</evidence>
<dbReference type="InterPro" id="IPR050749">
    <property type="entry name" value="Glycosyl_Hydrolase_47"/>
</dbReference>
<name>A0A067TRP6_GALM3</name>
<feature type="active site" description="Proton donor" evidence="10">
    <location>
        <position position="182"/>
    </location>
</feature>
<feature type="active site" evidence="10">
    <location>
        <position position="315"/>
    </location>
</feature>
<dbReference type="EC" id="3.2.1.-" evidence="13"/>
<evidence type="ECO:0000256" key="12">
    <source>
        <dbReference type="PIRSR" id="PIRSR601382-3"/>
    </source>
</evidence>
<dbReference type="GO" id="GO:0004571">
    <property type="term" value="F:mannosyl-oligosaccharide 1,2-alpha-mannosidase activity"/>
    <property type="evidence" value="ECO:0007669"/>
    <property type="project" value="UniProtKB-EC"/>
</dbReference>
<dbReference type="InterPro" id="IPR036026">
    <property type="entry name" value="Seven-hairpin_glycosidases"/>
</dbReference>
<keyword evidence="15" id="KW-0472">Membrane</keyword>
<evidence type="ECO:0000313" key="17">
    <source>
        <dbReference type="Proteomes" id="UP000027222"/>
    </source>
</evidence>
<feature type="active site" evidence="10">
    <location>
        <position position="491"/>
    </location>
</feature>
<evidence type="ECO:0000313" key="16">
    <source>
        <dbReference type="EMBL" id="KDR85861.1"/>
    </source>
</evidence>
<keyword evidence="5 13" id="KW-0378">Hydrolase</keyword>
<dbReference type="STRING" id="685588.A0A067TRP6"/>
<dbReference type="EMBL" id="KL142367">
    <property type="protein sequence ID" value="KDR85861.1"/>
    <property type="molecule type" value="Genomic_DNA"/>
</dbReference>
<dbReference type="GO" id="GO:0016020">
    <property type="term" value="C:membrane"/>
    <property type="evidence" value="ECO:0007669"/>
    <property type="project" value="InterPro"/>
</dbReference>
<keyword evidence="4 11" id="KW-0479">Metal-binding</keyword>
<dbReference type="Proteomes" id="UP000027222">
    <property type="component" value="Unassembled WGS sequence"/>
</dbReference>
<keyword evidence="17" id="KW-1185">Reference proteome</keyword>
<feature type="disulfide bond" evidence="12">
    <location>
        <begin position="388"/>
        <end position="435"/>
    </location>
</feature>
<dbReference type="PRINTS" id="PR00747">
    <property type="entry name" value="GLYHDRLASE47"/>
</dbReference>
<comment type="similarity">
    <text evidence="3 13">Belongs to the glycosyl hydrolase 47 family.</text>
</comment>
<evidence type="ECO:0000256" key="13">
    <source>
        <dbReference type="RuleBase" id="RU361193"/>
    </source>
</evidence>
<dbReference type="OrthoDB" id="8118055at2759"/>
<comment type="catalytic activity">
    <reaction evidence="8">
        <text>N(4)-(alpha-D-Man-(1-&gt;2)-alpha-D-Man-(1-&gt;2)-alpha-D-Man-(1-&gt;3)-[alpha-D-Man-(1-&gt;3)-[alpha-D-Man-(1-&gt;2)-alpha-D-Man-(1-&gt;6)]-alpha-D-Man-(1-&gt;6)]-beta-D-Man-(1-&gt;4)-beta-D-GlcNAc-(1-&gt;4)-beta-D-GlcNAc)-L-asparaginyl-[protein] (N-glucan mannose isomer 8A1,2,3B1,3) + 3 H2O = N(4)-(alpha-D-Man-(1-&gt;3)-[alpha-D-Man-(1-&gt;3)-[alpha-D-Man-(1-&gt;6)]-alpha-D-Man-(1-&gt;6)]-beta-D-Man-(1-&gt;4)-beta-D-GlcNAc-(1-&gt;4)-beta-D-GlcNAc)-L-asparaginyl-[protein] (N-glucan mannose isomer 5A1,2) + 3 beta-D-mannose</text>
        <dbReference type="Rhea" id="RHEA:56028"/>
        <dbReference type="Rhea" id="RHEA-COMP:14358"/>
        <dbReference type="Rhea" id="RHEA-COMP:14367"/>
        <dbReference type="ChEBI" id="CHEBI:15377"/>
        <dbReference type="ChEBI" id="CHEBI:28563"/>
        <dbReference type="ChEBI" id="CHEBI:59087"/>
        <dbReference type="ChEBI" id="CHEBI:60628"/>
        <dbReference type="EC" id="3.2.1.113"/>
    </reaction>
</comment>
<dbReference type="GO" id="GO:0036503">
    <property type="term" value="P:ERAD pathway"/>
    <property type="evidence" value="ECO:0007669"/>
    <property type="project" value="UniProtKB-ARBA"/>
</dbReference>
<keyword evidence="13" id="KW-0326">Glycosidase</keyword>
<dbReference type="InterPro" id="IPR012341">
    <property type="entry name" value="6hp_glycosidase-like_sf"/>
</dbReference>
<dbReference type="Gene3D" id="1.50.10.10">
    <property type="match status" value="1"/>
</dbReference>
<evidence type="ECO:0000256" key="15">
    <source>
        <dbReference type="SAM" id="Phobius"/>
    </source>
</evidence>
<feature type="compositionally biased region" description="Low complexity" evidence="14">
    <location>
        <begin position="26"/>
        <end position="36"/>
    </location>
</feature>
<organism evidence="16 17">
    <name type="scientific">Galerina marginata (strain CBS 339.88)</name>
    <dbReference type="NCBI Taxonomy" id="685588"/>
    <lineage>
        <taxon>Eukaryota</taxon>
        <taxon>Fungi</taxon>
        <taxon>Dikarya</taxon>
        <taxon>Basidiomycota</taxon>
        <taxon>Agaricomycotina</taxon>
        <taxon>Agaricomycetes</taxon>
        <taxon>Agaricomycetidae</taxon>
        <taxon>Agaricales</taxon>
        <taxon>Agaricineae</taxon>
        <taxon>Strophariaceae</taxon>
        <taxon>Galerina</taxon>
    </lineage>
</organism>
<keyword evidence="15" id="KW-1133">Transmembrane helix</keyword>
<comment type="catalytic activity">
    <reaction evidence="9">
        <text>N(4)-(alpha-D-Man-(1-&gt;2)-alpha-D-Man-(1-&gt;2)-alpha-D-Man-(1-&gt;3)-[alpha-D-Man-(1-&gt;2)-alpha-D-Man-(1-&gt;3)-[alpha-D-Man-(1-&gt;2)-alpha-D-Man-(1-&gt;6)]-alpha-D-Man-(1-&gt;6)]-beta-D-Man-(1-&gt;4)-beta-D-GlcNAc-(1-&gt;4)-beta-D-GlcNAc)-L-asparaginyl-[protein] (N-glucan mannose isomer 9A1,2,3B1,2,3) + 4 H2O = N(4)-(alpha-D-Man-(1-&gt;3)-[alpha-D-Man-(1-&gt;3)-[alpha-D-Man-(1-&gt;6)]-alpha-D-Man-(1-&gt;6)]-beta-D-Man-(1-&gt;4)-beta-D-GlcNAc-(1-&gt;4)-beta-D-GlcNAc)-L-asparaginyl-[protein] (N-glucan mannose isomer 5A1,2) + 4 beta-D-mannose</text>
        <dbReference type="Rhea" id="RHEA:56008"/>
        <dbReference type="Rhea" id="RHEA-COMP:14356"/>
        <dbReference type="Rhea" id="RHEA-COMP:14367"/>
        <dbReference type="ChEBI" id="CHEBI:15377"/>
        <dbReference type="ChEBI" id="CHEBI:28563"/>
        <dbReference type="ChEBI" id="CHEBI:59087"/>
        <dbReference type="ChEBI" id="CHEBI:139493"/>
        <dbReference type="EC" id="3.2.1.113"/>
    </reaction>
</comment>
<dbReference type="AlphaFoldDB" id="A0A067TRP6"/>
<keyword evidence="6 11" id="KW-0106">Calcium</keyword>
<gene>
    <name evidence="16" type="ORF">GALMADRAFT_85045</name>
</gene>
<comment type="pathway">
    <text evidence="2">Protein modification; protein glycosylation.</text>
</comment>
<evidence type="ECO:0000256" key="7">
    <source>
        <dbReference type="ARBA" id="ARBA00023157"/>
    </source>
</evidence>
<dbReference type="PANTHER" id="PTHR11742:SF55">
    <property type="entry name" value="ENDOPLASMIC RETICULUM MANNOSYL-OLIGOSACCHARIDE 1,2-ALPHA-MANNOSIDASE"/>
    <property type="match status" value="1"/>
</dbReference>
<comment type="cofactor">
    <cofactor evidence="1 11">
        <name>Ca(2+)</name>
        <dbReference type="ChEBI" id="CHEBI:29108"/>
    </cofactor>
</comment>
<feature type="region of interest" description="Disordered" evidence="14">
    <location>
        <begin position="1"/>
        <end position="36"/>
    </location>
</feature>
<feature type="active site" description="Proton donor" evidence="10">
    <location>
        <position position="448"/>
    </location>
</feature>
<evidence type="ECO:0000256" key="9">
    <source>
        <dbReference type="ARBA" id="ARBA00048605"/>
    </source>
</evidence>
<evidence type="ECO:0000256" key="3">
    <source>
        <dbReference type="ARBA" id="ARBA00007658"/>
    </source>
</evidence>
<keyword evidence="7 12" id="KW-1015">Disulfide bond</keyword>
<dbReference type="PANTHER" id="PTHR11742">
    <property type="entry name" value="MANNOSYL-OLIGOSACCHARIDE ALPHA-1,2-MANNOSIDASE-RELATED"/>
    <property type="match status" value="1"/>
</dbReference>
<accession>A0A067TRP6</accession>
<feature type="compositionally biased region" description="Basic and acidic residues" evidence="14">
    <location>
        <begin position="12"/>
        <end position="25"/>
    </location>
</feature>
<keyword evidence="15" id="KW-0812">Transmembrane</keyword>
<dbReference type="SUPFAM" id="SSF48225">
    <property type="entry name" value="Seven-hairpin glycosidases"/>
    <property type="match status" value="1"/>
</dbReference>